<gene>
    <name evidence="1" type="ORF">B0T25DRAFT_121539</name>
</gene>
<reference evidence="1" key="2">
    <citation type="submission" date="2023-06" db="EMBL/GenBank/DDBJ databases">
        <authorList>
            <consortium name="Lawrence Berkeley National Laboratory"/>
            <person name="Haridas S."/>
            <person name="Hensen N."/>
            <person name="Bonometti L."/>
            <person name="Westerberg I."/>
            <person name="Brannstrom I.O."/>
            <person name="Guillou S."/>
            <person name="Cros-Aarteil S."/>
            <person name="Calhoun S."/>
            <person name="Kuo A."/>
            <person name="Mondo S."/>
            <person name="Pangilinan J."/>
            <person name="Riley R."/>
            <person name="Labutti K."/>
            <person name="Andreopoulos B."/>
            <person name="Lipzen A."/>
            <person name="Chen C."/>
            <person name="Yanf M."/>
            <person name="Daum C."/>
            <person name="Ng V."/>
            <person name="Clum A."/>
            <person name="Steindorff A."/>
            <person name="Ohm R."/>
            <person name="Martin F."/>
            <person name="Silar P."/>
            <person name="Natvig D."/>
            <person name="Lalanne C."/>
            <person name="Gautier V."/>
            <person name="Ament-Velasquez S.L."/>
            <person name="Kruys A."/>
            <person name="Hutchinson M.I."/>
            <person name="Powell A.J."/>
            <person name="Barry K."/>
            <person name="Miller A.N."/>
            <person name="Grigoriev I.V."/>
            <person name="Debuchy R."/>
            <person name="Gladieux P."/>
            <person name="Thoren M.H."/>
            <person name="Johannesson H."/>
        </authorList>
    </citation>
    <scope>NUCLEOTIDE SEQUENCE</scope>
    <source>
        <strain evidence="1">CBS 955.72</strain>
    </source>
</reference>
<dbReference type="EMBL" id="JAUIQD010000002">
    <property type="protein sequence ID" value="KAK3360132.1"/>
    <property type="molecule type" value="Genomic_DNA"/>
</dbReference>
<evidence type="ECO:0000313" key="1">
    <source>
        <dbReference type="EMBL" id="KAK3360132.1"/>
    </source>
</evidence>
<keyword evidence="2" id="KW-1185">Reference proteome</keyword>
<accession>A0AAJ0HRS4</accession>
<organism evidence="1 2">
    <name type="scientific">Lasiosphaeria hispida</name>
    <dbReference type="NCBI Taxonomy" id="260671"/>
    <lineage>
        <taxon>Eukaryota</taxon>
        <taxon>Fungi</taxon>
        <taxon>Dikarya</taxon>
        <taxon>Ascomycota</taxon>
        <taxon>Pezizomycotina</taxon>
        <taxon>Sordariomycetes</taxon>
        <taxon>Sordariomycetidae</taxon>
        <taxon>Sordariales</taxon>
        <taxon>Lasiosphaeriaceae</taxon>
        <taxon>Lasiosphaeria</taxon>
    </lineage>
</organism>
<protein>
    <submittedName>
        <fullName evidence="1">Uncharacterized protein</fullName>
    </submittedName>
</protein>
<sequence length="205" mass="22018">MLPSQPCKSARAATWTLPSLPGGRTAHPGSASELDLSSPARGAQSLGCFCCRAALPRRVCQAQNNSLQISSSRSLCPSQSPLSSTSRLLATAVSSQQRSIVVGSSASPAIHHRIFPHGSPAARYLLRAHARSLRDCALAAIGTHRYRGHIAQIRALGIRGKPCSLVFRWPSVLPCCLPRAYQTRMAHGSTAVILFPLSRLLFRFL</sequence>
<evidence type="ECO:0000313" key="2">
    <source>
        <dbReference type="Proteomes" id="UP001275084"/>
    </source>
</evidence>
<proteinExistence type="predicted"/>
<comment type="caution">
    <text evidence="1">The sequence shown here is derived from an EMBL/GenBank/DDBJ whole genome shotgun (WGS) entry which is preliminary data.</text>
</comment>
<reference evidence="1" key="1">
    <citation type="journal article" date="2023" name="Mol. Phylogenet. Evol.">
        <title>Genome-scale phylogeny and comparative genomics of the fungal order Sordariales.</title>
        <authorList>
            <person name="Hensen N."/>
            <person name="Bonometti L."/>
            <person name="Westerberg I."/>
            <person name="Brannstrom I.O."/>
            <person name="Guillou S."/>
            <person name="Cros-Aarteil S."/>
            <person name="Calhoun S."/>
            <person name="Haridas S."/>
            <person name="Kuo A."/>
            <person name="Mondo S."/>
            <person name="Pangilinan J."/>
            <person name="Riley R."/>
            <person name="LaButti K."/>
            <person name="Andreopoulos B."/>
            <person name="Lipzen A."/>
            <person name="Chen C."/>
            <person name="Yan M."/>
            <person name="Daum C."/>
            <person name="Ng V."/>
            <person name="Clum A."/>
            <person name="Steindorff A."/>
            <person name="Ohm R.A."/>
            <person name="Martin F."/>
            <person name="Silar P."/>
            <person name="Natvig D.O."/>
            <person name="Lalanne C."/>
            <person name="Gautier V."/>
            <person name="Ament-Velasquez S.L."/>
            <person name="Kruys A."/>
            <person name="Hutchinson M.I."/>
            <person name="Powell A.J."/>
            <person name="Barry K."/>
            <person name="Miller A.N."/>
            <person name="Grigoriev I.V."/>
            <person name="Debuchy R."/>
            <person name="Gladieux P."/>
            <person name="Hiltunen Thoren M."/>
            <person name="Johannesson H."/>
        </authorList>
    </citation>
    <scope>NUCLEOTIDE SEQUENCE</scope>
    <source>
        <strain evidence="1">CBS 955.72</strain>
    </source>
</reference>
<dbReference type="AlphaFoldDB" id="A0AAJ0HRS4"/>
<dbReference type="Proteomes" id="UP001275084">
    <property type="component" value="Unassembled WGS sequence"/>
</dbReference>
<name>A0AAJ0HRS4_9PEZI</name>